<accession>A0A4R5TNQ9</accession>
<dbReference type="SUPFAM" id="SSF51735">
    <property type="entry name" value="NAD(P)-binding Rossmann-fold domains"/>
    <property type="match status" value="1"/>
</dbReference>
<dbReference type="Proteomes" id="UP000295411">
    <property type="component" value="Unassembled WGS sequence"/>
</dbReference>
<proteinExistence type="predicted"/>
<dbReference type="InterPro" id="IPR036291">
    <property type="entry name" value="NAD(P)-bd_dom_sf"/>
</dbReference>
<dbReference type="InterPro" id="IPR002347">
    <property type="entry name" value="SDR_fam"/>
</dbReference>
<dbReference type="RefSeq" id="WP_133404904.1">
    <property type="nucleotide sequence ID" value="NZ_SMTK01000005.1"/>
</dbReference>
<evidence type="ECO:0000256" key="1">
    <source>
        <dbReference type="SAM" id="MobiDB-lite"/>
    </source>
</evidence>
<protein>
    <submittedName>
        <fullName evidence="2">SDR family oxidoreductase</fullName>
    </submittedName>
</protein>
<dbReference type="OrthoDB" id="9809287at2"/>
<keyword evidence="3" id="KW-1185">Reference proteome</keyword>
<reference evidence="2 3" key="1">
    <citation type="submission" date="2019-03" db="EMBL/GenBank/DDBJ databases">
        <title>Arthrobacter sp. nov., an bacterium isolated from biocrust in Mu Us Desert.</title>
        <authorList>
            <person name="Lixiong L."/>
        </authorList>
    </citation>
    <scope>NUCLEOTIDE SEQUENCE [LARGE SCALE GENOMIC DNA]</scope>
    <source>
        <strain evidence="2 3">SLN-3</strain>
    </source>
</reference>
<evidence type="ECO:0000313" key="3">
    <source>
        <dbReference type="Proteomes" id="UP000295411"/>
    </source>
</evidence>
<comment type="caution">
    <text evidence="2">The sequence shown here is derived from an EMBL/GenBank/DDBJ whole genome shotgun (WGS) entry which is preliminary data.</text>
</comment>
<name>A0A4R5TNQ9_9MICC</name>
<sequence>MKATTEEWRQGILETDRSPRRGEPEDIASVIAFLMSDDGIYINGQSILVNGGANFH</sequence>
<dbReference type="Pfam" id="PF13561">
    <property type="entry name" value="adh_short_C2"/>
    <property type="match status" value="1"/>
</dbReference>
<feature type="region of interest" description="Disordered" evidence="1">
    <location>
        <begin position="1"/>
        <end position="22"/>
    </location>
</feature>
<dbReference type="EMBL" id="SMTK01000005">
    <property type="protein sequence ID" value="TDK24231.1"/>
    <property type="molecule type" value="Genomic_DNA"/>
</dbReference>
<gene>
    <name evidence="2" type="ORF">E2F48_14015</name>
</gene>
<evidence type="ECO:0000313" key="2">
    <source>
        <dbReference type="EMBL" id="TDK24231.1"/>
    </source>
</evidence>
<organism evidence="2 3">
    <name type="scientific">Arthrobacter crusticola</name>
    <dbReference type="NCBI Taxonomy" id="2547960"/>
    <lineage>
        <taxon>Bacteria</taxon>
        <taxon>Bacillati</taxon>
        <taxon>Actinomycetota</taxon>
        <taxon>Actinomycetes</taxon>
        <taxon>Micrococcales</taxon>
        <taxon>Micrococcaceae</taxon>
        <taxon>Arthrobacter</taxon>
    </lineage>
</organism>
<dbReference type="Gene3D" id="3.40.50.720">
    <property type="entry name" value="NAD(P)-binding Rossmann-like Domain"/>
    <property type="match status" value="1"/>
</dbReference>
<dbReference type="AlphaFoldDB" id="A0A4R5TNQ9"/>